<dbReference type="HAMAP" id="MF_01161">
    <property type="entry name" value="tRNA_Ile_lys_synt"/>
    <property type="match status" value="1"/>
</dbReference>
<dbReference type="InterPro" id="IPR012796">
    <property type="entry name" value="Lysidine-tRNA-synth_C"/>
</dbReference>
<evidence type="ECO:0000256" key="7">
    <source>
        <dbReference type="ARBA" id="ARBA00048539"/>
    </source>
</evidence>
<dbReference type="InterPro" id="IPR012795">
    <property type="entry name" value="tRNA_Ile_lys_synt_N"/>
</dbReference>
<evidence type="ECO:0000313" key="10">
    <source>
        <dbReference type="EMBL" id="NMO97760.1"/>
    </source>
</evidence>
<dbReference type="EC" id="6.3.4.19" evidence="8"/>
<comment type="caution">
    <text evidence="10">The sequence shown here is derived from an EMBL/GenBank/DDBJ whole genome shotgun (WGS) entry which is preliminary data.</text>
</comment>
<comment type="subcellular location">
    <subcellularLocation>
        <location evidence="1 8">Cytoplasm</location>
    </subcellularLocation>
</comment>
<dbReference type="PANTHER" id="PTHR43033:SF1">
    <property type="entry name" value="TRNA(ILE)-LYSIDINE SYNTHASE-RELATED"/>
    <property type="match status" value="1"/>
</dbReference>
<keyword evidence="3 8" id="KW-0436">Ligase</keyword>
<dbReference type="GO" id="GO:0006400">
    <property type="term" value="P:tRNA modification"/>
    <property type="evidence" value="ECO:0007669"/>
    <property type="project" value="UniProtKB-UniRule"/>
</dbReference>
<feature type="domain" description="Lysidine-tRNA(Ile) synthetase C-terminal" evidence="9">
    <location>
        <begin position="398"/>
        <end position="471"/>
    </location>
</feature>
<keyword evidence="2 8" id="KW-0963">Cytoplasm</keyword>
<comment type="domain">
    <text evidence="8">The N-terminal region contains the highly conserved SGGXDS motif, predicted to be a P-loop motif involved in ATP binding.</text>
</comment>
<reference evidence="10 11" key="1">
    <citation type="submission" date="2020-04" db="EMBL/GenBank/DDBJ databases">
        <title>Paenibacillus algicola sp. nov., a novel marine bacterium producing alginate lyase.</title>
        <authorList>
            <person name="Huang H."/>
        </authorList>
    </citation>
    <scope>NUCLEOTIDE SEQUENCE [LARGE SCALE GENOMIC DNA]</scope>
    <source>
        <strain evidence="10 11">L7-75</strain>
    </source>
</reference>
<comment type="similarity">
    <text evidence="8">Belongs to the tRNA(Ile)-lysidine synthase family.</text>
</comment>
<sequence length="479" mass="53749">MERYELRRMSEYVEQTAVENKLWSPGDTVVVAVSGGPDSVALLHVLHHISSTAAPLQLVCAHVHHGFRQESDQEAEMVRTLAESLSIPFEMARVNVPDFMESSGRGAQDAAREKRYAFLFATAEKYKADAIALAHHADDQAETVLMRLLRGSGPSGLAGMKMERVQKNVKLIRPFLRMNKADLIALCHQCGFIYAVDDSNLQTKYHRNAIRLEVLPFLAKYNPQISSSLIQLAEVSGAEDNYMELAAKDAYASLVRETSRGSAVDAPSFLGLHVALQRRLIKLILNYLSSEREISDFSKIESVRLRIAQEIHSSWSLDLGDGICCIREYDKVLFTSQPPVLRKNYIYELHTPEELDLTLTEIGKVLMLEYGNAREMKGYARILDTECYFDADDLKFPLCIRSRQPGDKMKVMGLNGSKKVKDILIHEKIPPSVRADIPMVCDGTGRILWIPGVRRSVHAAVGQHTTRILRMRLLDAGKA</sequence>
<gene>
    <name evidence="8 10" type="primary">tilS</name>
    <name evidence="10" type="ORF">HII30_18520</name>
</gene>
<proteinExistence type="inferred from homology"/>
<comment type="catalytic activity">
    <reaction evidence="7 8">
        <text>cytidine(34) in tRNA(Ile2) + L-lysine + ATP = lysidine(34) in tRNA(Ile2) + AMP + diphosphate + H(+)</text>
        <dbReference type="Rhea" id="RHEA:43744"/>
        <dbReference type="Rhea" id="RHEA-COMP:10625"/>
        <dbReference type="Rhea" id="RHEA-COMP:10670"/>
        <dbReference type="ChEBI" id="CHEBI:15378"/>
        <dbReference type="ChEBI" id="CHEBI:30616"/>
        <dbReference type="ChEBI" id="CHEBI:32551"/>
        <dbReference type="ChEBI" id="CHEBI:33019"/>
        <dbReference type="ChEBI" id="CHEBI:82748"/>
        <dbReference type="ChEBI" id="CHEBI:83665"/>
        <dbReference type="ChEBI" id="CHEBI:456215"/>
        <dbReference type="EC" id="6.3.4.19"/>
    </reaction>
</comment>
<dbReference type="Pfam" id="PF01171">
    <property type="entry name" value="ATP_bind_3"/>
    <property type="match status" value="1"/>
</dbReference>
<evidence type="ECO:0000256" key="5">
    <source>
        <dbReference type="ARBA" id="ARBA00022741"/>
    </source>
</evidence>
<feature type="binding site" evidence="8">
    <location>
        <begin position="34"/>
        <end position="39"/>
    </location>
    <ligand>
        <name>ATP</name>
        <dbReference type="ChEBI" id="CHEBI:30616"/>
    </ligand>
</feature>
<evidence type="ECO:0000256" key="3">
    <source>
        <dbReference type="ARBA" id="ARBA00022598"/>
    </source>
</evidence>
<organism evidence="10 11">
    <name type="scientific">Paenibacillus lemnae</name>
    <dbReference type="NCBI Taxonomy" id="1330551"/>
    <lineage>
        <taxon>Bacteria</taxon>
        <taxon>Bacillati</taxon>
        <taxon>Bacillota</taxon>
        <taxon>Bacilli</taxon>
        <taxon>Bacillales</taxon>
        <taxon>Paenibacillaceae</taxon>
        <taxon>Paenibacillus</taxon>
    </lineage>
</organism>
<comment type="function">
    <text evidence="8">Ligates lysine onto the cytidine present at position 34 of the AUA codon-specific tRNA(Ile) that contains the anticodon CAU, in an ATP-dependent manner. Cytidine is converted to lysidine, thus changing the amino acid specificity of the tRNA from methionine to isoleucine.</text>
</comment>
<dbReference type="InterPro" id="IPR011063">
    <property type="entry name" value="TilS/TtcA_N"/>
</dbReference>
<dbReference type="NCBIfam" id="TIGR02432">
    <property type="entry name" value="lysidine_TilS_N"/>
    <property type="match status" value="1"/>
</dbReference>
<dbReference type="SMART" id="SM00977">
    <property type="entry name" value="TilS_C"/>
    <property type="match status" value="1"/>
</dbReference>
<dbReference type="CDD" id="cd01992">
    <property type="entry name" value="TilS_N"/>
    <property type="match status" value="1"/>
</dbReference>
<dbReference type="Pfam" id="PF11734">
    <property type="entry name" value="TilS_C"/>
    <property type="match status" value="1"/>
</dbReference>
<evidence type="ECO:0000256" key="1">
    <source>
        <dbReference type="ARBA" id="ARBA00004496"/>
    </source>
</evidence>
<dbReference type="GO" id="GO:0005524">
    <property type="term" value="F:ATP binding"/>
    <property type="evidence" value="ECO:0007669"/>
    <property type="project" value="UniProtKB-UniRule"/>
</dbReference>
<dbReference type="InterPro" id="IPR014729">
    <property type="entry name" value="Rossmann-like_a/b/a_fold"/>
</dbReference>
<protein>
    <recommendedName>
        <fullName evidence="8">tRNA(Ile)-lysidine synthase</fullName>
        <ecNumber evidence="8">6.3.4.19</ecNumber>
    </recommendedName>
    <alternativeName>
        <fullName evidence="8">tRNA(Ile)-2-lysyl-cytidine synthase</fullName>
    </alternativeName>
    <alternativeName>
        <fullName evidence="8">tRNA(Ile)-lysidine synthetase</fullName>
    </alternativeName>
</protein>
<dbReference type="GO" id="GO:0005737">
    <property type="term" value="C:cytoplasm"/>
    <property type="evidence" value="ECO:0007669"/>
    <property type="project" value="UniProtKB-SubCell"/>
</dbReference>
<dbReference type="InterPro" id="IPR012094">
    <property type="entry name" value="tRNA_Ile_lys_synt"/>
</dbReference>
<evidence type="ECO:0000259" key="9">
    <source>
        <dbReference type="SMART" id="SM00977"/>
    </source>
</evidence>
<dbReference type="Proteomes" id="UP000565468">
    <property type="component" value="Unassembled WGS sequence"/>
</dbReference>
<dbReference type="Gene3D" id="3.40.50.620">
    <property type="entry name" value="HUPs"/>
    <property type="match status" value="1"/>
</dbReference>
<dbReference type="PANTHER" id="PTHR43033">
    <property type="entry name" value="TRNA(ILE)-LYSIDINE SYNTHASE-RELATED"/>
    <property type="match status" value="1"/>
</dbReference>
<dbReference type="SUPFAM" id="SSF52402">
    <property type="entry name" value="Adenine nucleotide alpha hydrolases-like"/>
    <property type="match status" value="1"/>
</dbReference>
<keyword evidence="6 8" id="KW-0067">ATP-binding</keyword>
<accession>A0A848MC92</accession>
<name>A0A848MC92_PAELE</name>
<evidence type="ECO:0000256" key="8">
    <source>
        <dbReference type="HAMAP-Rule" id="MF_01161"/>
    </source>
</evidence>
<evidence type="ECO:0000256" key="4">
    <source>
        <dbReference type="ARBA" id="ARBA00022694"/>
    </source>
</evidence>
<evidence type="ECO:0000256" key="6">
    <source>
        <dbReference type="ARBA" id="ARBA00022840"/>
    </source>
</evidence>
<evidence type="ECO:0000256" key="2">
    <source>
        <dbReference type="ARBA" id="ARBA00022490"/>
    </source>
</evidence>
<dbReference type="AlphaFoldDB" id="A0A848MC92"/>
<dbReference type="GO" id="GO:0032267">
    <property type="term" value="F:tRNA(Ile)-lysidine synthase activity"/>
    <property type="evidence" value="ECO:0007669"/>
    <property type="project" value="UniProtKB-EC"/>
</dbReference>
<keyword evidence="4 8" id="KW-0819">tRNA processing</keyword>
<keyword evidence="5 8" id="KW-0547">Nucleotide-binding</keyword>
<dbReference type="EMBL" id="JABBPN010000022">
    <property type="protein sequence ID" value="NMO97760.1"/>
    <property type="molecule type" value="Genomic_DNA"/>
</dbReference>
<evidence type="ECO:0000313" key="11">
    <source>
        <dbReference type="Proteomes" id="UP000565468"/>
    </source>
</evidence>
<dbReference type="SUPFAM" id="SSF56037">
    <property type="entry name" value="PheT/TilS domain"/>
    <property type="match status" value="1"/>
</dbReference>
<dbReference type="NCBIfam" id="TIGR02433">
    <property type="entry name" value="lysidine_TilS_C"/>
    <property type="match status" value="1"/>
</dbReference>
<keyword evidence="11" id="KW-1185">Reference proteome</keyword>
<dbReference type="Gene3D" id="3.30.465.60">
    <property type="match status" value="1"/>
</dbReference>
<dbReference type="SUPFAM" id="SSF82829">
    <property type="entry name" value="MesJ substrate recognition domain-like"/>
    <property type="match status" value="1"/>
</dbReference>